<dbReference type="SUPFAM" id="SSF81321">
    <property type="entry name" value="Family A G protein-coupled receptor-like"/>
    <property type="match status" value="1"/>
</dbReference>
<evidence type="ECO:0000313" key="12">
    <source>
        <dbReference type="RefSeq" id="XP_014014676.2"/>
    </source>
</evidence>
<gene>
    <name evidence="12" type="primary">ccr10</name>
</gene>
<evidence type="ECO:0000256" key="3">
    <source>
        <dbReference type="ARBA" id="ARBA00022989"/>
    </source>
</evidence>
<dbReference type="GO" id="GO:0019722">
    <property type="term" value="P:calcium-mediated signaling"/>
    <property type="evidence" value="ECO:0007669"/>
    <property type="project" value="TreeGrafter"/>
</dbReference>
<reference evidence="12" key="1">
    <citation type="submission" date="2025-08" db="UniProtKB">
        <authorList>
            <consortium name="RefSeq"/>
        </authorList>
    </citation>
    <scope>IDENTIFICATION</scope>
</reference>
<feature type="transmembrane region" description="Helical" evidence="9">
    <location>
        <begin position="86"/>
        <end position="108"/>
    </location>
</feature>
<dbReference type="KEGG" id="sasa:106579362"/>
<evidence type="ECO:0000313" key="11">
    <source>
        <dbReference type="Proteomes" id="UP001652741"/>
    </source>
</evidence>
<feature type="domain" description="G-protein coupled receptors family 1 profile" evidence="10">
    <location>
        <begin position="97"/>
        <end position="354"/>
    </location>
</feature>
<dbReference type="OMA" id="CYAINTY"/>
<dbReference type="InterPro" id="IPR050119">
    <property type="entry name" value="CCR1-9-like"/>
</dbReference>
<dbReference type="PROSITE" id="PS00237">
    <property type="entry name" value="G_PROTEIN_RECEP_F1_1"/>
    <property type="match status" value="1"/>
</dbReference>
<evidence type="ECO:0000256" key="9">
    <source>
        <dbReference type="SAM" id="Phobius"/>
    </source>
</evidence>
<dbReference type="Pfam" id="PF00001">
    <property type="entry name" value="7tm_1"/>
    <property type="match status" value="1"/>
</dbReference>
<dbReference type="Proteomes" id="UP001652741">
    <property type="component" value="Chromosome ssa19"/>
</dbReference>
<dbReference type="PRINTS" id="PR00237">
    <property type="entry name" value="GPCRRHODOPSN"/>
</dbReference>
<dbReference type="GO" id="GO:0007204">
    <property type="term" value="P:positive regulation of cytosolic calcium ion concentration"/>
    <property type="evidence" value="ECO:0007669"/>
    <property type="project" value="TreeGrafter"/>
</dbReference>
<keyword evidence="11" id="KW-1185">Reference proteome</keyword>
<feature type="transmembrane region" description="Helical" evidence="9">
    <location>
        <begin position="293"/>
        <end position="314"/>
    </location>
</feature>
<evidence type="ECO:0000256" key="8">
    <source>
        <dbReference type="RuleBase" id="RU000688"/>
    </source>
</evidence>
<keyword evidence="7 8" id="KW-0807">Transducer</keyword>
<comment type="similarity">
    <text evidence="8">Belongs to the G-protein coupled receptor 1 family.</text>
</comment>
<accession>A0A1S3NHM1</accession>
<dbReference type="GO" id="GO:0006955">
    <property type="term" value="P:immune response"/>
    <property type="evidence" value="ECO:0007669"/>
    <property type="project" value="TreeGrafter"/>
</dbReference>
<dbReference type="AlphaFoldDB" id="A0A1S3NHM1"/>
<keyword evidence="6 8" id="KW-0675">Receptor</keyword>
<keyword evidence="5 9" id="KW-0472">Membrane</keyword>
<dbReference type="Gene3D" id="1.20.1070.10">
    <property type="entry name" value="Rhodopsin 7-helix transmembrane proteins"/>
    <property type="match status" value="1"/>
</dbReference>
<organism evidence="11 12">
    <name type="scientific">Salmo salar</name>
    <name type="common">Atlantic salmon</name>
    <dbReference type="NCBI Taxonomy" id="8030"/>
    <lineage>
        <taxon>Eukaryota</taxon>
        <taxon>Metazoa</taxon>
        <taxon>Chordata</taxon>
        <taxon>Craniata</taxon>
        <taxon>Vertebrata</taxon>
        <taxon>Euteleostomi</taxon>
        <taxon>Actinopterygii</taxon>
        <taxon>Neopterygii</taxon>
        <taxon>Teleostei</taxon>
        <taxon>Protacanthopterygii</taxon>
        <taxon>Salmoniformes</taxon>
        <taxon>Salmonidae</taxon>
        <taxon>Salmoninae</taxon>
        <taxon>Salmo</taxon>
    </lineage>
</organism>
<evidence type="ECO:0000256" key="1">
    <source>
        <dbReference type="ARBA" id="ARBA00004370"/>
    </source>
</evidence>
<feature type="transmembrane region" description="Helical" evidence="9">
    <location>
        <begin position="120"/>
        <end position="139"/>
    </location>
</feature>
<dbReference type="InterPro" id="IPR000276">
    <property type="entry name" value="GPCR_Rhodpsn"/>
</dbReference>
<keyword evidence="2 8" id="KW-0812">Transmembrane</keyword>
<feature type="transmembrane region" description="Helical" evidence="9">
    <location>
        <begin position="198"/>
        <end position="216"/>
    </location>
</feature>
<dbReference type="PaxDb" id="8030-ENSSSAP00000070133"/>
<dbReference type="GO" id="GO:0060326">
    <property type="term" value="P:cell chemotaxis"/>
    <property type="evidence" value="ECO:0007669"/>
    <property type="project" value="TreeGrafter"/>
</dbReference>
<evidence type="ECO:0000256" key="7">
    <source>
        <dbReference type="ARBA" id="ARBA00023224"/>
    </source>
</evidence>
<dbReference type="GO" id="GO:0019957">
    <property type="term" value="F:C-C chemokine binding"/>
    <property type="evidence" value="ECO:0007669"/>
    <property type="project" value="TreeGrafter"/>
</dbReference>
<dbReference type="InterPro" id="IPR017452">
    <property type="entry name" value="GPCR_Rhodpsn_7TM"/>
</dbReference>
<name>A0A1S3NHM1_SALSA</name>
<keyword evidence="4 8" id="KW-0297">G-protein coupled receptor</keyword>
<evidence type="ECO:0000256" key="6">
    <source>
        <dbReference type="ARBA" id="ARBA00023170"/>
    </source>
</evidence>
<evidence type="ECO:0000259" key="10">
    <source>
        <dbReference type="PROSITE" id="PS50262"/>
    </source>
</evidence>
<dbReference type="GO" id="GO:0016493">
    <property type="term" value="F:C-C chemokine receptor activity"/>
    <property type="evidence" value="ECO:0007669"/>
    <property type="project" value="TreeGrafter"/>
</dbReference>
<comment type="subcellular location">
    <subcellularLocation>
        <location evidence="1">Membrane</location>
    </subcellularLocation>
</comment>
<evidence type="ECO:0000256" key="2">
    <source>
        <dbReference type="ARBA" id="ARBA00022692"/>
    </source>
</evidence>
<evidence type="ECO:0000256" key="5">
    <source>
        <dbReference type="ARBA" id="ARBA00023136"/>
    </source>
</evidence>
<sequence>MVKVCVLEIDISQTSHCYRGGLQDMSVTVDSRNMDLTSFFDMDYDHSLATGDYFDYNDTSTRGYMLIERCEASEQQLTIKVFQTCVFLLVFLLGLLGNSLVIATFVLYRRLRLRSMTDIFLFQLALADLLLLLTLPIQAGDTLLGHWAFGNALCKATHASYAVNTYSGLLLLACISVDRYMVVARTQEVLRLRSRMLTVGKLASLGVWLTALLLSLPEILFSGVEREQEGEAHCGMNVWVAESWRVKTATRCAQIAGFCLPFLVMVACYSLIGRLLCEGRGQGGWRRQRTLRLMVVLVAVFLLFQLPYTVVLSLKVAGPGAARQTCDQWAATLLREYVTCTLAYTRCCLNPLLYALVGVRFRSDVLKLLHGVGCLCWAVSGPHLESCTSGSPSSLGLTTLSPLPPTSPLLLPPETLAHSIKYQPPTASHLSGPTKVFLFSSRPTLPSDGLLQSTVFKTKPV</sequence>
<dbReference type="GeneID" id="106579362"/>
<dbReference type="PROSITE" id="PS50262">
    <property type="entry name" value="G_PROTEIN_RECEP_F1_2"/>
    <property type="match status" value="1"/>
</dbReference>
<evidence type="ECO:0000256" key="4">
    <source>
        <dbReference type="ARBA" id="ARBA00023040"/>
    </source>
</evidence>
<feature type="transmembrane region" description="Helical" evidence="9">
    <location>
        <begin position="159"/>
        <end position="177"/>
    </location>
</feature>
<dbReference type="RefSeq" id="XP_014014676.2">
    <property type="nucleotide sequence ID" value="XM_014159201.2"/>
</dbReference>
<dbReference type="STRING" id="8030.ENSSSAP00000070133"/>
<dbReference type="GO" id="GO:0009897">
    <property type="term" value="C:external side of plasma membrane"/>
    <property type="evidence" value="ECO:0007669"/>
    <property type="project" value="TreeGrafter"/>
</dbReference>
<keyword evidence="3 9" id="KW-1133">Transmembrane helix</keyword>
<proteinExistence type="inferred from homology"/>
<protein>
    <submittedName>
        <fullName evidence="12">C-C chemokine receptor type 10</fullName>
    </submittedName>
</protein>
<dbReference type="PANTHER" id="PTHR10489:SF735">
    <property type="entry name" value="C-C CHEMOKINE RECEPTOR TYPE 10"/>
    <property type="match status" value="1"/>
</dbReference>
<feature type="transmembrane region" description="Helical" evidence="9">
    <location>
        <begin position="253"/>
        <end position="272"/>
    </location>
</feature>
<dbReference type="PANTHER" id="PTHR10489">
    <property type="entry name" value="CELL ADHESION MOLECULE"/>
    <property type="match status" value="1"/>
</dbReference>